<dbReference type="Pfam" id="PF06445">
    <property type="entry name" value="GyrI-like"/>
    <property type="match status" value="1"/>
</dbReference>
<feature type="domain" description="AraC effector-binding" evidence="1">
    <location>
        <begin position="1"/>
        <end position="152"/>
    </location>
</feature>
<reference evidence="2 3" key="1">
    <citation type="submission" date="2012-09" db="EMBL/GenBank/DDBJ databases">
        <title>Genome Sequence of Bacillus sp. DW5-4.</title>
        <authorList>
            <person name="Lai Q."/>
            <person name="Liu Y."/>
            <person name="Shao Z."/>
        </authorList>
    </citation>
    <scope>NUCLEOTIDE SEQUENCE [LARGE SCALE GENOMIC DNA]</scope>
    <source>
        <strain evidence="2 3">DW5-4</strain>
    </source>
</reference>
<dbReference type="PANTHER" id="PTHR40055:SF1">
    <property type="entry name" value="TRANSCRIPTIONAL REGULATOR YGIV-RELATED"/>
    <property type="match status" value="1"/>
</dbReference>
<protein>
    <submittedName>
        <fullName evidence="2">DNA gyrase inhibitor</fullName>
    </submittedName>
</protein>
<evidence type="ECO:0000259" key="1">
    <source>
        <dbReference type="SMART" id="SM00871"/>
    </source>
</evidence>
<dbReference type="InterPro" id="IPR011256">
    <property type="entry name" value="Reg_factor_effector_dom_sf"/>
</dbReference>
<name>A0A081LAB5_9BACI</name>
<dbReference type="EMBL" id="JOTP01000012">
    <property type="protein sequence ID" value="KEP26191.1"/>
    <property type="molecule type" value="Genomic_DNA"/>
</dbReference>
<dbReference type="AlphaFoldDB" id="A0A081LAB5"/>
<dbReference type="SUPFAM" id="SSF55136">
    <property type="entry name" value="Probable bacterial effector-binding domain"/>
    <property type="match status" value="1"/>
</dbReference>
<accession>A0A081LAB5</accession>
<keyword evidence="3" id="KW-1185">Reference proteome</keyword>
<evidence type="ECO:0000313" key="3">
    <source>
        <dbReference type="Proteomes" id="UP000028091"/>
    </source>
</evidence>
<dbReference type="InterPro" id="IPR010499">
    <property type="entry name" value="AraC_E-bd"/>
</dbReference>
<dbReference type="PANTHER" id="PTHR40055">
    <property type="entry name" value="TRANSCRIPTIONAL REGULATOR YGIV-RELATED"/>
    <property type="match status" value="1"/>
</dbReference>
<evidence type="ECO:0000313" key="2">
    <source>
        <dbReference type="EMBL" id="KEP26191.1"/>
    </source>
</evidence>
<dbReference type="InterPro" id="IPR050908">
    <property type="entry name" value="SmbC-like"/>
</dbReference>
<dbReference type="RefSeq" id="WP_034322352.1">
    <property type="nucleotide sequence ID" value="NZ_JBCMYH010000021.1"/>
</dbReference>
<dbReference type="eggNOG" id="COG3449">
    <property type="taxonomic scope" value="Bacteria"/>
</dbReference>
<organism evidence="2 3">
    <name type="scientific">Bacillus zhangzhouensis</name>
    <dbReference type="NCBI Taxonomy" id="1178540"/>
    <lineage>
        <taxon>Bacteria</taxon>
        <taxon>Bacillati</taxon>
        <taxon>Bacillota</taxon>
        <taxon>Bacilli</taxon>
        <taxon>Bacillales</taxon>
        <taxon>Bacillaceae</taxon>
        <taxon>Bacillus</taxon>
    </lineage>
</organism>
<comment type="caution">
    <text evidence="2">The sequence shown here is derived from an EMBL/GenBank/DDBJ whole genome shotgun (WGS) entry which is preliminary data.</text>
</comment>
<gene>
    <name evidence="2" type="ORF">BA70_04055</name>
</gene>
<dbReference type="Gene3D" id="3.20.80.10">
    <property type="entry name" value="Regulatory factor, effector binding domain"/>
    <property type="match status" value="1"/>
</dbReference>
<dbReference type="SMART" id="SM00871">
    <property type="entry name" value="AraC_E_bind"/>
    <property type="match status" value="1"/>
</dbReference>
<sequence length="152" mass="18140">MNYKIEMLKNMKMVYMRNIGPYGSKKNLDMMKSFKKWIAQHHLNDELEEYGIYGVPQDHPERTLPERCRYDLMLMTNKDFSKDQMVQTGHFEGGKYAVFTVAHTTEKVNLFWSHLPHVIQNNHLDMRQAPIIERYREEEGEDKVCEFLLPIV</sequence>
<proteinExistence type="predicted"/>
<dbReference type="InterPro" id="IPR029442">
    <property type="entry name" value="GyrI-like"/>
</dbReference>
<dbReference type="OrthoDB" id="5337216at2"/>
<dbReference type="Proteomes" id="UP000028091">
    <property type="component" value="Unassembled WGS sequence"/>
</dbReference>